<protein>
    <submittedName>
        <fullName evidence="1">Uncharacterized protein</fullName>
    </submittedName>
</protein>
<accession>A0A5J4PP60</accession>
<reference evidence="1" key="1">
    <citation type="submission" date="2019-03" db="EMBL/GenBank/DDBJ databases">
        <title>Single cell metagenomics reveals metabolic interactions within the superorganism composed of flagellate Streblomastix strix and complex community of Bacteroidetes bacteria on its surface.</title>
        <authorList>
            <person name="Treitli S.C."/>
            <person name="Kolisko M."/>
            <person name="Husnik F."/>
            <person name="Keeling P."/>
            <person name="Hampl V."/>
        </authorList>
    </citation>
    <scope>NUCLEOTIDE SEQUENCE</scope>
    <source>
        <strain evidence="1">STM</strain>
    </source>
</reference>
<name>A0A5J4PP60_9ZZZZ</name>
<feature type="non-terminal residue" evidence="1">
    <location>
        <position position="1"/>
    </location>
</feature>
<sequence length="86" mass="9745">GELKQPFVIQLHYCQQRGGCFGEGSNVVNISGAYPLIQPCRAEAFIVYRFTIFEYYDLATRIRPLPDSLLSDGINARKTLLPYNNC</sequence>
<comment type="caution">
    <text evidence="1">The sequence shown here is derived from an EMBL/GenBank/DDBJ whole genome shotgun (WGS) entry which is preliminary data.</text>
</comment>
<proteinExistence type="predicted"/>
<dbReference type="EMBL" id="SNRY01007315">
    <property type="protein sequence ID" value="KAA6310658.1"/>
    <property type="molecule type" value="Genomic_DNA"/>
</dbReference>
<organism evidence="1">
    <name type="scientific">termite gut metagenome</name>
    <dbReference type="NCBI Taxonomy" id="433724"/>
    <lineage>
        <taxon>unclassified sequences</taxon>
        <taxon>metagenomes</taxon>
        <taxon>organismal metagenomes</taxon>
    </lineage>
</organism>
<dbReference type="AlphaFoldDB" id="A0A5J4PP60"/>
<evidence type="ECO:0000313" key="1">
    <source>
        <dbReference type="EMBL" id="KAA6310658.1"/>
    </source>
</evidence>
<gene>
    <name evidence="1" type="ORF">EZS27_038075</name>
</gene>